<evidence type="ECO:0000313" key="12">
    <source>
        <dbReference type="Proteomes" id="UP000541185"/>
    </source>
</evidence>
<sequence length="311" mass="33645">MSLRWRDAGRQAMAFAILGGLLFLMFHLTSENLRSRGIHSGFGFLWEPARTPVADSPLKVEAGVDSYAKAFVAGALNSLKITFAGIFSATIVGVVVGLGRLSTNALARLLCRGYVEAMRNVPLLLHIFLWYGILLQLPAAADAHAWGGQVLATNRGIYLFNPVVDGFEVHAGLFVTPEFLALFIGITLYTAAFIAEIVRAAVGSLQRGQWEASTALGLSRATTLRRVVLPQALRVALPPLTSEYLGIFKNSTLAVAVGYQDFMAISNTMLTETGQAVEVMAVVMAFYAVVSLLVSAAMHGYEHRNARWGLR</sequence>
<comment type="subcellular location">
    <subcellularLocation>
        <location evidence="1">Cell inner membrane</location>
        <topology evidence="1">Multi-pass membrane protein</topology>
    </subcellularLocation>
    <subcellularLocation>
        <location evidence="9">Cell membrane</location>
        <topology evidence="9">Multi-pass membrane protein</topology>
    </subcellularLocation>
</comment>
<feature type="domain" description="ABC transmembrane type-1" evidence="10">
    <location>
        <begin position="75"/>
        <end position="298"/>
    </location>
</feature>
<dbReference type="SUPFAM" id="SSF161098">
    <property type="entry name" value="MetI-like"/>
    <property type="match status" value="1"/>
</dbReference>
<comment type="similarity">
    <text evidence="2">Belongs to the binding-protein-dependent transport system permease family. HisMQ subfamily.</text>
</comment>
<proteinExistence type="inferred from homology"/>
<gene>
    <name evidence="11" type="ORF">HHL11_13655</name>
</gene>
<evidence type="ECO:0000313" key="11">
    <source>
        <dbReference type="EMBL" id="NML44798.1"/>
    </source>
</evidence>
<dbReference type="InterPro" id="IPR035906">
    <property type="entry name" value="MetI-like_sf"/>
</dbReference>
<evidence type="ECO:0000256" key="4">
    <source>
        <dbReference type="ARBA" id="ARBA00022475"/>
    </source>
</evidence>
<evidence type="ECO:0000256" key="2">
    <source>
        <dbReference type="ARBA" id="ARBA00010072"/>
    </source>
</evidence>
<evidence type="ECO:0000256" key="8">
    <source>
        <dbReference type="ARBA" id="ARBA00023136"/>
    </source>
</evidence>
<keyword evidence="12" id="KW-1185">Reference proteome</keyword>
<name>A0A848HB29_9BURK</name>
<dbReference type="Gene3D" id="1.10.3720.10">
    <property type="entry name" value="MetI-like"/>
    <property type="match status" value="1"/>
</dbReference>
<evidence type="ECO:0000256" key="7">
    <source>
        <dbReference type="ARBA" id="ARBA00022989"/>
    </source>
</evidence>
<feature type="transmembrane region" description="Helical" evidence="9">
    <location>
        <begin position="81"/>
        <end position="102"/>
    </location>
</feature>
<dbReference type="Proteomes" id="UP000541185">
    <property type="component" value="Unassembled WGS sequence"/>
</dbReference>
<accession>A0A848HB29</accession>
<dbReference type="InterPro" id="IPR043429">
    <property type="entry name" value="ArtM/GltK/GlnP/TcyL/YhdX-like"/>
</dbReference>
<dbReference type="AlphaFoldDB" id="A0A848HB29"/>
<dbReference type="Pfam" id="PF00528">
    <property type="entry name" value="BPD_transp_1"/>
    <property type="match status" value="1"/>
</dbReference>
<protein>
    <submittedName>
        <fullName evidence="11">ABC transporter permease subunit</fullName>
    </submittedName>
</protein>
<evidence type="ECO:0000256" key="5">
    <source>
        <dbReference type="ARBA" id="ARBA00022692"/>
    </source>
</evidence>
<dbReference type="GO" id="GO:0043190">
    <property type="term" value="C:ATP-binding cassette (ABC) transporter complex"/>
    <property type="evidence" value="ECO:0007669"/>
    <property type="project" value="InterPro"/>
</dbReference>
<dbReference type="CDD" id="cd06261">
    <property type="entry name" value="TM_PBP2"/>
    <property type="match status" value="1"/>
</dbReference>
<dbReference type="PANTHER" id="PTHR30614">
    <property type="entry name" value="MEMBRANE COMPONENT OF AMINO ACID ABC TRANSPORTER"/>
    <property type="match status" value="1"/>
</dbReference>
<comment type="caution">
    <text evidence="11">The sequence shown here is derived from an EMBL/GenBank/DDBJ whole genome shotgun (WGS) entry which is preliminary data.</text>
</comment>
<keyword evidence="4" id="KW-1003">Cell membrane</keyword>
<keyword evidence="3 9" id="KW-0813">Transport</keyword>
<evidence type="ECO:0000256" key="6">
    <source>
        <dbReference type="ARBA" id="ARBA00022970"/>
    </source>
</evidence>
<evidence type="ECO:0000256" key="1">
    <source>
        <dbReference type="ARBA" id="ARBA00004429"/>
    </source>
</evidence>
<dbReference type="GO" id="GO:0022857">
    <property type="term" value="F:transmembrane transporter activity"/>
    <property type="evidence" value="ECO:0007669"/>
    <property type="project" value="InterPro"/>
</dbReference>
<dbReference type="EMBL" id="JABBFX010000001">
    <property type="protein sequence ID" value="NML44798.1"/>
    <property type="molecule type" value="Genomic_DNA"/>
</dbReference>
<feature type="transmembrane region" description="Helical" evidence="9">
    <location>
        <begin position="12"/>
        <end position="30"/>
    </location>
</feature>
<dbReference type="InterPro" id="IPR010065">
    <property type="entry name" value="AA_ABC_transptr_permease_3TM"/>
</dbReference>
<dbReference type="PANTHER" id="PTHR30614:SF37">
    <property type="entry name" value="AMINO-ACID ABC TRANSPORTER PERMEASE PROTEIN YHDX-RELATED"/>
    <property type="match status" value="1"/>
</dbReference>
<evidence type="ECO:0000256" key="9">
    <source>
        <dbReference type="RuleBase" id="RU363032"/>
    </source>
</evidence>
<feature type="transmembrane region" description="Helical" evidence="9">
    <location>
        <begin position="123"/>
        <end position="141"/>
    </location>
</feature>
<keyword evidence="6" id="KW-0029">Amino-acid transport</keyword>
<organism evidence="11 12">
    <name type="scientific">Ramlibacter agri</name>
    <dbReference type="NCBI Taxonomy" id="2728837"/>
    <lineage>
        <taxon>Bacteria</taxon>
        <taxon>Pseudomonadati</taxon>
        <taxon>Pseudomonadota</taxon>
        <taxon>Betaproteobacteria</taxon>
        <taxon>Burkholderiales</taxon>
        <taxon>Comamonadaceae</taxon>
        <taxon>Ramlibacter</taxon>
    </lineage>
</organism>
<dbReference type="PROSITE" id="PS50928">
    <property type="entry name" value="ABC_TM1"/>
    <property type="match status" value="1"/>
</dbReference>
<dbReference type="RefSeq" id="WP_169418902.1">
    <property type="nucleotide sequence ID" value="NZ_JABBFX010000001.1"/>
</dbReference>
<keyword evidence="5 9" id="KW-0812">Transmembrane</keyword>
<keyword evidence="8 9" id="KW-0472">Membrane</keyword>
<dbReference type="GO" id="GO:0006865">
    <property type="term" value="P:amino acid transport"/>
    <property type="evidence" value="ECO:0007669"/>
    <property type="project" value="UniProtKB-KW"/>
</dbReference>
<evidence type="ECO:0000256" key="3">
    <source>
        <dbReference type="ARBA" id="ARBA00022448"/>
    </source>
</evidence>
<evidence type="ECO:0000259" key="10">
    <source>
        <dbReference type="PROSITE" id="PS50928"/>
    </source>
</evidence>
<dbReference type="InterPro" id="IPR000515">
    <property type="entry name" value="MetI-like"/>
</dbReference>
<keyword evidence="7 9" id="KW-1133">Transmembrane helix</keyword>
<feature type="transmembrane region" description="Helical" evidence="9">
    <location>
        <begin position="179"/>
        <end position="198"/>
    </location>
</feature>
<feature type="transmembrane region" description="Helical" evidence="9">
    <location>
        <begin position="279"/>
        <end position="301"/>
    </location>
</feature>
<dbReference type="NCBIfam" id="TIGR01726">
    <property type="entry name" value="HEQRo_perm_3TM"/>
    <property type="match status" value="1"/>
</dbReference>
<reference evidence="11 12" key="1">
    <citation type="submission" date="2020-04" db="EMBL/GenBank/DDBJ databases">
        <title>Ramlibacter sp. G-1-2-2 isolated from soil.</title>
        <authorList>
            <person name="Dahal R.H."/>
        </authorList>
    </citation>
    <scope>NUCLEOTIDE SEQUENCE [LARGE SCALE GENOMIC DNA]</scope>
    <source>
        <strain evidence="11 12">G-1-2-2</strain>
    </source>
</reference>